<dbReference type="RefSeq" id="WP_068707696.1">
    <property type="nucleotide sequence ID" value="NZ_BAAAXQ010000014.1"/>
</dbReference>
<accession>A0ABN3Y2N4</accession>
<keyword evidence="1" id="KW-0472">Membrane</keyword>
<proteinExistence type="predicted"/>
<dbReference type="Proteomes" id="UP001501577">
    <property type="component" value="Unassembled WGS sequence"/>
</dbReference>
<evidence type="ECO:0000256" key="1">
    <source>
        <dbReference type="SAM" id="Phobius"/>
    </source>
</evidence>
<organism evidence="2 3">
    <name type="scientific">Tetragenococcus solitarius</name>
    <dbReference type="NCBI Taxonomy" id="71453"/>
    <lineage>
        <taxon>Bacteria</taxon>
        <taxon>Bacillati</taxon>
        <taxon>Bacillota</taxon>
        <taxon>Bacilli</taxon>
        <taxon>Lactobacillales</taxon>
        <taxon>Enterococcaceae</taxon>
        <taxon>Tetragenococcus</taxon>
    </lineage>
</organism>
<sequence length="104" mass="11938">MGEEDFTLLKLVIMGILVSVQYTLGYLIKKWGNFLTLLTFIGIIVLFITHTFEFFSKNFPILFLGPAVIEIVWESGEKSRRKLEKASKTKLNGRKLLFYTGGCR</sequence>
<evidence type="ECO:0000313" key="3">
    <source>
        <dbReference type="Proteomes" id="UP001501577"/>
    </source>
</evidence>
<gene>
    <name evidence="2" type="ORF">GCM10019998_05640</name>
</gene>
<dbReference type="EMBL" id="BAAAXQ010000014">
    <property type="protein sequence ID" value="GAA3012255.1"/>
    <property type="molecule type" value="Genomic_DNA"/>
</dbReference>
<evidence type="ECO:0000313" key="2">
    <source>
        <dbReference type="EMBL" id="GAA3012255.1"/>
    </source>
</evidence>
<keyword evidence="1" id="KW-0812">Transmembrane</keyword>
<keyword evidence="1" id="KW-1133">Transmembrane helix</keyword>
<protein>
    <submittedName>
        <fullName evidence="2">Uncharacterized protein</fullName>
    </submittedName>
</protein>
<name>A0ABN3Y2N4_9ENTE</name>
<feature type="transmembrane region" description="Helical" evidence="1">
    <location>
        <begin position="34"/>
        <end position="52"/>
    </location>
</feature>
<feature type="transmembrane region" description="Helical" evidence="1">
    <location>
        <begin position="6"/>
        <end position="27"/>
    </location>
</feature>
<reference evidence="3" key="1">
    <citation type="journal article" date="2019" name="Int. J. Syst. Evol. Microbiol.">
        <title>The Global Catalogue of Microorganisms (GCM) 10K type strain sequencing project: providing services to taxonomists for standard genome sequencing and annotation.</title>
        <authorList>
            <consortium name="The Broad Institute Genomics Platform"/>
            <consortium name="The Broad Institute Genome Sequencing Center for Infectious Disease"/>
            <person name="Wu L."/>
            <person name="Ma J."/>
        </authorList>
    </citation>
    <scope>NUCLEOTIDE SEQUENCE [LARGE SCALE GENOMIC DNA]</scope>
    <source>
        <strain evidence="3">JCM 8736</strain>
    </source>
</reference>
<keyword evidence="3" id="KW-1185">Reference proteome</keyword>
<comment type="caution">
    <text evidence="2">The sequence shown here is derived from an EMBL/GenBank/DDBJ whole genome shotgun (WGS) entry which is preliminary data.</text>
</comment>